<dbReference type="AlphaFoldDB" id="A0A0B7C162"/>
<organism evidence="1">
    <name type="scientific">Arion vulgaris</name>
    <dbReference type="NCBI Taxonomy" id="1028688"/>
    <lineage>
        <taxon>Eukaryota</taxon>
        <taxon>Metazoa</taxon>
        <taxon>Spiralia</taxon>
        <taxon>Lophotrochozoa</taxon>
        <taxon>Mollusca</taxon>
        <taxon>Gastropoda</taxon>
        <taxon>Heterobranchia</taxon>
        <taxon>Euthyneura</taxon>
        <taxon>Panpulmonata</taxon>
        <taxon>Eupulmonata</taxon>
        <taxon>Stylommatophora</taxon>
        <taxon>Helicina</taxon>
        <taxon>Arionoidea</taxon>
        <taxon>Arionidae</taxon>
        <taxon>Arion</taxon>
    </lineage>
</organism>
<accession>A0A0B7C162</accession>
<reference evidence="1" key="1">
    <citation type="submission" date="2014-12" db="EMBL/GenBank/DDBJ databases">
        <title>Insight into the proteome of Arion vulgaris.</title>
        <authorList>
            <person name="Aradska J."/>
            <person name="Bulat T."/>
            <person name="Smidak R."/>
            <person name="Sarate P."/>
            <person name="Gangsoo J."/>
            <person name="Sialana F."/>
            <person name="Bilban M."/>
            <person name="Lubec G."/>
        </authorList>
    </citation>
    <scope>NUCLEOTIDE SEQUENCE</scope>
    <source>
        <tissue evidence="1">Skin</tissue>
    </source>
</reference>
<feature type="non-terminal residue" evidence="1">
    <location>
        <position position="94"/>
    </location>
</feature>
<sequence length="94" mass="11004">LILCKPENTEDIIGESNLYVEDVARLVMLSFHMVSEEGTVQYKQWQWLFTFLHCKTLIEKKKYAAAMKKLKDTLSQPLDPEQKSILLCQFAECY</sequence>
<protein>
    <submittedName>
        <fullName evidence="1">Uncharacterized protein</fullName>
    </submittedName>
</protein>
<dbReference type="EMBL" id="HACG01051314">
    <property type="protein sequence ID" value="CEK98185.1"/>
    <property type="molecule type" value="Transcribed_RNA"/>
</dbReference>
<feature type="non-terminal residue" evidence="1">
    <location>
        <position position="1"/>
    </location>
</feature>
<gene>
    <name evidence="1" type="primary">ORF218039</name>
</gene>
<evidence type="ECO:0000313" key="1">
    <source>
        <dbReference type="EMBL" id="CEK98185.1"/>
    </source>
</evidence>
<proteinExistence type="predicted"/>
<name>A0A0B7C162_9EUPU</name>